<feature type="compositionally biased region" description="Polar residues" evidence="1">
    <location>
        <begin position="9"/>
        <end position="19"/>
    </location>
</feature>
<evidence type="ECO:0000313" key="3">
    <source>
        <dbReference type="EMBL" id="SFS10769.1"/>
    </source>
</evidence>
<gene>
    <name evidence="3" type="ORF">SAMN05216559_3802</name>
</gene>
<feature type="region of interest" description="Disordered" evidence="1">
    <location>
        <begin position="1"/>
        <end position="25"/>
    </location>
</feature>
<keyword evidence="4" id="KW-1185">Reference proteome</keyword>
<feature type="transmembrane region" description="Helical" evidence="2">
    <location>
        <begin position="67"/>
        <end position="98"/>
    </location>
</feature>
<keyword evidence="2" id="KW-1133">Transmembrane helix</keyword>
<evidence type="ECO:0008006" key="5">
    <source>
        <dbReference type="Google" id="ProtNLM"/>
    </source>
</evidence>
<dbReference type="EMBL" id="FOZK01000004">
    <property type="protein sequence ID" value="SFS10769.1"/>
    <property type="molecule type" value="Genomic_DNA"/>
</dbReference>
<name>A0A1I6M525_9EURY</name>
<reference evidence="3 4" key="1">
    <citation type="submission" date="2016-10" db="EMBL/GenBank/DDBJ databases">
        <authorList>
            <person name="de Groot N.N."/>
        </authorList>
    </citation>
    <scope>NUCLEOTIDE SEQUENCE [LARGE SCALE GENOMIC DNA]</scope>
    <source>
        <strain evidence="3 4">CGMCC 1.10457</strain>
    </source>
</reference>
<accession>A0A1I6M525</accession>
<proteinExistence type="predicted"/>
<evidence type="ECO:0000256" key="2">
    <source>
        <dbReference type="SAM" id="Phobius"/>
    </source>
</evidence>
<evidence type="ECO:0000256" key="1">
    <source>
        <dbReference type="SAM" id="MobiDB-lite"/>
    </source>
</evidence>
<dbReference type="Proteomes" id="UP000199062">
    <property type="component" value="Unassembled WGS sequence"/>
</dbReference>
<feature type="transmembrane region" description="Helical" evidence="2">
    <location>
        <begin position="34"/>
        <end position="55"/>
    </location>
</feature>
<organism evidence="3 4">
    <name type="scientific">Halomicrobium zhouii</name>
    <dbReference type="NCBI Taxonomy" id="767519"/>
    <lineage>
        <taxon>Archaea</taxon>
        <taxon>Methanobacteriati</taxon>
        <taxon>Methanobacteriota</taxon>
        <taxon>Stenosarchaea group</taxon>
        <taxon>Halobacteria</taxon>
        <taxon>Halobacteriales</taxon>
        <taxon>Haloarculaceae</taxon>
        <taxon>Halomicrobium</taxon>
    </lineage>
</organism>
<feature type="transmembrane region" description="Helical" evidence="2">
    <location>
        <begin position="104"/>
        <end position="126"/>
    </location>
</feature>
<dbReference type="OrthoDB" id="306403at2157"/>
<keyword evidence="2" id="KW-0812">Transmembrane</keyword>
<dbReference type="AlphaFoldDB" id="A0A1I6M525"/>
<keyword evidence="2" id="KW-0472">Membrane</keyword>
<protein>
    <recommendedName>
        <fullName evidence="5">DUF5658 domain-containing protein</fullName>
    </recommendedName>
</protein>
<evidence type="ECO:0000313" key="4">
    <source>
        <dbReference type="Proteomes" id="UP000199062"/>
    </source>
</evidence>
<dbReference type="RefSeq" id="WP_089818658.1">
    <property type="nucleotide sequence ID" value="NZ_FOZK01000004.1"/>
</dbReference>
<sequence length="129" mass="13226">MPDPVQADHATTQQTTNDSPPDRSGWGVLTTTPVVGAVCALGAAAVLGDLVTTVYGLGIGLREQNPFVLAILSQYGVAGLVVLKLVAVSWVAIIWHVLGRRYGVAAMAGLALPQGIAVTLNVLTILNAG</sequence>